<dbReference type="Pfam" id="PF25761">
    <property type="entry name" value="TPR_PATROL1"/>
    <property type="match status" value="1"/>
</dbReference>
<accession>A0AAP0K3F2</accession>
<name>A0AAP0K3F2_9MAGN</name>
<evidence type="ECO:0000259" key="1">
    <source>
        <dbReference type="PROSITE" id="PS51259"/>
    </source>
</evidence>
<keyword evidence="3" id="KW-1185">Reference proteome</keyword>
<dbReference type="PROSITE" id="PS51259">
    <property type="entry name" value="MHD2"/>
    <property type="match status" value="1"/>
</dbReference>
<sequence>MCACQLRDIQQQCRRIQYVEEFVTDDVEPAEEDDVVVIEPQSTIPQIFEALLSDGIIDNCSIEIVAHTNVTFSTKHFLSLIEDNEGVDDFLQGSLKVMLQSTIVAVFDIVTGDSEFAEVVFKQDLLMFEDLTVSDRKSREGTKARFKPGRMMENVGPKDHFVGCLNNGLPACSKSIDGMFNVFNPIRKFSTDAINRFCEFIGARIVFWDLRDSFLFHLYRGSVENARLESNLPQIDIVLDHICSVIANPLRDLVVLSIYRSFLDGYIWVLLDGGPSRVFSDVDVEVMHEDIKILKGFFIADEEGLPPAVIDYETRLPLEILHLYSLQTEILIEMLMSASEKISSKADSRKPDEYCMDDAYTLLRVLCHKKDTEASKFLKMHYELPKSSEYEDNALEFAVSSTLLTDLLKRSASFQWTKNSRRSFKSIKKKLREATSEIMH</sequence>
<comment type="caution">
    <text evidence="2">The sequence shown here is derived from an EMBL/GenBank/DDBJ whole genome shotgun (WGS) entry which is preliminary data.</text>
</comment>
<dbReference type="InterPro" id="IPR014772">
    <property type="entry name" value="Munc13_dom-2"/>
</dbReference>
<organism evidence="2 3">
    <name type="scientific">Stephania japonica</name>
    <dbReference type="NCBI Taxonomy" id="461633"/>
    <lineage>
        <taxon>Eukaryota</taxon>
        <taxon>Viridiplantae</taxon>
        <taxon>Streptophyta</taxon>
        <taxon>Embryophyta</taxon>
        <taxon>Tracheophyta</taxon>
        <taxon>Spermatophyta</taxon>
        <taxon>Magnoliopsida</taxon>
        <taxon>Ranunculales</taxon>
        <taxon>Menispermaceae</taxon>
        <taxon>Menispermoideae</taxon>
        <taxon>Cissampelideae</taxon>
        <taxon>Stephania</taxon>
    </lineage>
</organism>
<reference evidence="2 3" key="1">
    <citation type="submission" date="2024-01" db="EMBL/GenBank/DDBJ databases">
        <title>Genome assemblies of Stephania.</title>
        <authorList>
            <person name="Yang L."/>
        </authorList>
    </citation>
    <scope>NUCLEOTIDE SEQUENCE [LARGE SCALE GENOMIC DNA]</scope>
    <source>
        <strain evidence="2">QJT</strain>
        <tissue evidence="2">Leaf</tissue>
    </source>
</reference>
<proteinExistence type="predicted"/>
<dbReference type="AlphaFoldDB" id="A0AAP0K3F2"/>
<evidence type="ECO:0000313" key="2">
    <source>
        <dbReference type="EMBL" id="KAK9145071.1"/>
    </source>
</evidence>
<dbReference type="EMBL" id="JBBNAE010000002">
    <property type="protein sequence ID" value="KAK9145071.1"/>
    <property type="molecule type" value="Genomic_DNA"/>
</dbReference>
<dbReference type="PANTHER" id="PTHR31280:SF3">
    <property type="entry name" value="DNA TOPOISOMERASE 4 SUBUNIT B (DUF810)"/>
    <property type="match status" value="1"/>
</dbReference>
<dbReference type="Proteomes" id="UP001417504">
    <property type="component" value="Unassembled WGS sequence"/>
</dbReference>
<dbReference type="InterPro" id="IPR008528">
    <property type="entry name" value="unc-13_homologue"/>
</dbReference>
<dbReference type="PANTHER" id="PTHR31280">
    <property type="entry name" value="PROTEIN UNC-13 HOMOLOG"/>
    <property type="match status" value="1"/>
</dbReference>
<protein>
    <recommendedName>
        <fullName evidence="1">MHD2 domain-containing protein</fullName>
    </recommendedName>
</protein>
<feature type="domain" description="MHD2" evidence="1">
    <location>
        <begin position="225"/>
        <end position="335"/>
    </location>
</feature>
<gene>
    <name evidence="2" type="ORF">Sjap_004974</name>
</gene>
<dbReference type="InterPro" id="IPR057984">
    <property type="entry name" value="PATROL1_C"/>
</dbReference>
<evidence type="ECO:0000313" key="3">
    <source>
        <dbReference type="Proteomes" id="UP001417504"/>
    </source>
</evidence>